<dbReference type="GO" id="GO:0008664">
    <property type="term" value="F:RNA 2',3'-cyclic 3'-phosphodiesterase activity"/>
    <property type="evidence" value="ECO:0007669"/>
    <property type="project" value="InterPro"/>
</dbReference>
<comment type="caution">
    <text evidence="2">The sequence shown here is derived from an EMBL/GenBank/DDBJ whole genome shotgun (WGS) entry which is preliminary data.</text>
</comment>
<keyword evidence="1" id="KW-0378">Hydrolase</keyword>
<evidence type="ECO:0000313" key="3">
    <source>
        <dbReference type="Proteomes" id="UP001174909"/>
    </source>
</evidence>
<keyword evidence="3" id="KW-1185">Reference proteome</keyword>
<reference evidence="2" key="1">
    <citation type="submission" date="2023-03" db="EMBL/GenBank/DDBJ databases">
        <authorList>
            <person name="Steffen K."/>
            <person name="Cardenas P."/>
        </authorList>
    </citation>
    <scope>NUCLEOTIDE SEQUENCE</scope>
</reference>
<dbReference type="NCBIfam" id="TIGR02258">
    <property type="entry name" value="2_5_ligase"/>
    <property type="match status" value="1"/>
</dbReference>
<dbReference type="Pfam" id="PF13563">
    <property type="entry name" value="2_5_RNA_ligase2"/>
    <property type="match status" value="1"/>
</dbReference>
<accession>A0AA35RFB6</accession>
<organism evidence="2 3">
    <name type="scientific">Geodia barretti</name>
    <name type="common">Barrett's horny sponge</name>
    <dbReference type="NCBI Taxonomy" id="519541"/>
    <lineage>
        <taxon>Eukaryota</taxon>
        <taxon>Metazoa</taxon>
        <taxon>Porifera</taxon>
        <taxon>Demospongiae</taxon>
        <taxon>Heteroscleromorpha</taxon>
        <taxon>Tetractinellida</taxon>
        <taxon>Astrophorina</taxon>
        <taxon>Geodiidae</taxon>
        <taxon>Geodia</taxon>
    </lineage>
</organism>
<dbReference type="PANTHER" id="PTHR35561:SF1">
    <property type="entry name" value="RNA 2',3'-CYCLIC PHOSPHODIESTERASE"/>
    <property type="match status" value="1"/>
</dbReference>
<protein>
    <submittedName>
        <fullName evidence="2">RNA 2',3'-cyclic phosphodiesterase</fullName>
    </submittedName>
</protein>
<dbReference type="InterPro" id="IPR009097">
    <property type="entry name" value="Cyclic_Pdiesterase"/>
</dbReference>
<sequence>MIAPANLHVTLNFIGEVSDQEVGRLSGICRELAAEAAPIPATLTGLGLLPSAARPRVVCLGVRDGAGELRTLADTLRLRLGGQGDRRFLAPAFLAHVTLARVRRVPRQTGERLCRVRLPPAHGTFRSLVLYQSVLQGGGATYRPLQTAELVGG</sequence>
<gene>
    <name evidence="2" type="ORF">GBAR_LOCUS6882</name>
</gene>
<dbReference type="GO" id="GO:0004113">
    <property type="term" value="F:2',3'-cyclic-nucleotide 3'-phosphodiesterase activity"/>
    <property type="evidence" value="ECO:0007669"/>
    <property type="project" value="InterPro"/>
</dbReference>
<dbReference type="AlphaFoldDB" id="A0AA35RFB6"/>
<name>A0AA35RFB6_GEOBA</name>
<dbReference type="EMBL" id="CASHTH010001036">
    <property type="protein sequence ID" value="CAI8010438.1"/>
    <property type="molecule type" value="Genomic_DNA"/>
</dbReference>
<dbReference type="PANTHER" id="PTHR35561">
    <property type="entry name" value="RNA 2',3'-CYCLIC PHOSPHODIESTERASE"/>
    <property type="match status" value="1"/>
</dbReference>
<dbReference type="Gene3D" id="3.90.1140.10">
    <property type="entry name" value="Cyclic phosphodiesterase"/>
    <property type="match status" value="1"/>
</dbReference>
<evidence type="ECO:0000256" key="1">
    <source>
        <dbReference type="ARBA" id="ARBA00022801"/>
    </source>
</evidence>
<dbReference type="SUPFAM" id="SSF55144">
    <property type="entry name" value="LigT-like"/>
    <property type="match status" value="1"/>
</dbReference>
<proteinExistence type="predicted"/>
<evidence type="ECO:0000313" key="2">
    <source>
        <dbReference type="EMBL" id="CAI8010438.1"/>
    </source>
</evidence>
<dbReference type="Proteomes" id="UP001174909">
    <property type="component" value="Unassembled WGS sequence"/>
</dbReference>
<dbReference type="InterPro" id="IPR004175">
    <property type="entry name" value="RNA_CPDase"/>
</dbReference>